<dbReference type="RefSeq" id="WP_023606343.1">
    <property type="nucleotide sequence ID" value="NZ_AYSH01000013.1"/>
</dbReference>
<dbReference type="STRING" id="1408226.T233_01015"/>
<keyword evidence="2" id="KW-1185">Reference proteome</keyword>
<evidence type="ECO:0000313" key="1">
    <source>
        <dbReference type="EMBL" id="EST89909.1"/>
    </source>
</evidence>
<accession>V6Q455</accession>
<organism evidence="1 2">
    <name type="scientific">Vagococcus lutrae LBD1</name>
    <dbReference type="NCBI Taxonomy" id="1408226"/>
    <lineage>
        <taxon>Bacteria</taxon>
        <taxon>Bacillati</taxon>
        <taxon>Bacillota</taxon>
        <taxon>Bacilli</taxon>
        <taxon>Lactobacillales</taxon>
        <taxon>Enterococcaceae</taxon>
        <taxon>Vagococcus</taxon>
    </lineage>
</organism>
<proteinExistence type="predicted"/>
<protein>
    <submittedName>
        <fullName evidence="1">Uncharacterized protein</fullName>
    </submittedName>
</protein>
<gene>
    <name evidence="1" type="ORF">T233_01015</name>
</gene>
<evidence type="ECO:0000313" key="2">
    <source>
        <dbReference type="Proteomes" id="UP000018126"/>
    </source>
</evidence>
<comment type="caution">
    <text evidence="1">The sequence shown here is derived from an EMBL/GenBank/DDBJ whole genome shotgun (WGS) entry which is preliminary data.</text>
</comment>
<dbReference type="Proteomes" id="UP000018126">
    <property type="component" value="Unassembled WGS sequence"/>
</dbReference>
<dbReference type="EMBL" id="AYSH01000013">
    <property type="protein sequence ID" value="EST89909.1"/>
    <property type="molecule type" value="Genomic_DNA"/>
</dbReference>
<dbReference type="AlphaFoldDB" id="V6Q455"/>
<sequence>MGIKLRDFVKNKELELTNEVIDDLLISIIGQPKRLCLETNFLKSETGNYNYINGTLLPYYSSRGYGIKSNSKQSVTMSGENKLGVQAA</sequence>
<reference evidence="1 2" key="1">
    <citation type="journal article" date="2013" name="Genome Announc.">
        <title>High-Quality Draft Genome Sequence of Vagococcus lutrae Strain LBD1, Isolated from the Largemouth Bass Micropterus salmoides.</title>
        <authorList>
            <person name="Lebreton F."/>
            <person name="Valentino M.D."/>
            <person name="Duncan L.B."/>
            <person name="Zeng Q."/>
            <person name="Manson McGuire A."/>
            <person name="Earl A.M."/>
            <person name="Gilmore M.S."/>
        </authorList>
    </citation>
    <scope>NUCLEOTIDE SEQUENCE [LARGE SCALE GENOMIC DNA]</scope>
    <source>
        <strain evidence="1 2">LBD1</strain>
    </source>
</reference>
<name>V6Q455_9ENTE</name>